<accession>A0A3D9YVC1</accession>
<dbReference type="Gene3D" id="1.10.940.10">
    <property type="entry name" value="NusB-like"/>
    <property type="match status" value="1"/>
</dbReference>
<keyword evidence="9" id="KW-1185">Reference proteome</keyword>
<dbReference type="PANTHER" id="PTHR22807">
    <property type="entry name" value="NOP2 YEAST -RELATED NOL1/NOP2/FMU SUN DOMAIN-CONTAINING"/>
    <property type="match status" value="1"/>
</dbReference>
<dbReference type="InterPro" id="IPR029063">
    <property type="entry name" value="SAM-dependent_MTases_sf"/>
</dbReference>
<name>A0A3D9YVC1_9HYPH</name>
<evidence type="ECO:0000313" key="8">
    <source>
        <dbReference type="EMBL" id="REF86475.1"/>
    </source>
</evidence>
<dbReference type="EMBL" id="QUMO01000003">
    <property type="protein sequence ID" value="REF86475.1"/>
    <property type="molecule type" value="Genomic_DNA"/>
</dbReference>
<dbReference type="AlphaFoldDB" id="A0A3D9YVC1"/>
<comment type="caution">
    <text evidence="6">Lacks conserved residue(s) required for the propagation of feature annotation.</text>
</comment>
<dbReference type="Gene3D" id="3.40.50.150">
    <property type="entry name" value="Vaccinia Virus protein VP39"/>
    <property type="match status" value="1"/>
</dbReference>
<dbReference type="GO" id="GO:0006355">
    <property type="term" value="P:regulation of DNA-templated transcription"/>
    <property type="evidence" value="ECO:0007669"/>
    <property type="project" value="InterPro"/>
</dbReference>
<keyword evidence="3 6" id="KW-0808">Transferase</keyword>
<comment type="similarity">
    <text evidence="1 6">Belongs to the class I-like SAM-binding methyltransferase superfamily. RsmB/NOP family.</text>
</comment>
<feature type="active site" description="Nucleophile" evidence="6">
    <location>
        <position position="382"/>
    </location>
</feature>
<dbReference type="Pfam" id="PF01029">
    <property type="entry name" value="NusB"/>
    <property type="match status" value="1"/>
</dbReference>
<proteinExistence type="inferred from homology"/>
<dbReference type="InterPro" id="IPR006027">
    <property type="entry name" value="NusB_RsmB_TIM44"/>
</dbReference>
<dbReference type="Proteomes" id="UP000256900">
    <property type="component" value="Unassembled WGS sequence"/>
</dbReference>
<evidence type="ECO:0000256" key="3">
    <source>
        <dbReference type="ARBA" id="ARBA00022679"/>
    </source>
</evidence>
<feature type="binding site" evidence="6">
    <location>
        <position position="329"/>
    </location>
    <ligand>
        <name>S-adenosyl-L-methionine</name>
        <dbReference type="ChEBI" id="CHEBI:59789"/>
    </ligand>
</feature>
<dbReference type="Pfam" id="PF01189">
    <property type="entry name" value="Methyltr_RsmB-F"/>
    <property type="match status" value="1"/>
</dbReference>
<dbReference type="CDD" id="cd02440">
    <property type="entry name" value="AdoMet_MTases"/>
    <property type="match status" value="1"/>
</dbReference>
<protein>
    <submittedName>
        <fullName evidence="8">16S rRNA (Cytosine967-C5)-methyltransferase</fullName>
    </submittedName>
</protein>
<feature type="binding site" evidence="6">
    <location>
        <position position="288"/>
    </location>
    <ligand>
        <name>S-adenosyl-L-methionine</name>
        <dbReference type="ChEBI" id="CHEBI:59789"/>
    </ligand>
</feature>
<dbReference type="GO" id="GO:0003723">
    <property type="term" value="F:RNA binding"/>
    <property type="evidence" value="ECO:0007669"/>
    <property type="project" value="UniProtKB-UniRule"/>
</dbReference>
<feature type="binding site" evidence="6">
    <location>
        <begin position="267"/>
        <end position="273"/>
    </location>
    <ligand>
        <name>S-adenosyl-L-methionine</name>
        <dbReference type="ChEBI" id="CHEBI:59789"/>
    </ligand>
</feature>
<dbReference type="InterPro" id="IPR049560">
    <property type="entry name" value="MeTrfase_RsmB-F_NOP2_cat"/>
</dbReference>
<dbReference type="RefSeq" id="WP_115837005.1">
    <property type="nucleotide sequence ID" value="NZ_CP025086.1"/>
</dbReference>
<dbReference type="PROSITE" id="PS51686">
    <property type="entry name" value="SAM_MT_RSMB_NOP"/>
    <property type="match status" value="1"/>
</dbReference>
<evidence type="ECO:0000256" key="2">
    <source>
        <dbReference type="ARBA" id="ARBA00022603"/>
    </source>
</evidence>
<keyword evidence="5 6" id="KW-0694">RNA-binding</keyword>
<dbReference type="PROSITE" id="PS01153">
    <property type="entry name" value="NOL1_NOP2_SUN"/>
    <property type="match status" value="1"/>
</dbReference>
<dbReference type="SUPFAM" id="SSF48013">
    <property type="entry name" value="NusB-like"/>
    <property type="match status" value="1"/>
</dbReference>
<keyword evidence="4 6" id="KW-0949">S-adenosyl-L-methionine</keyword>
<evidence type="ECO:0000256" key="1">
    <source>
        <dbReference type="ARBA" id="ARBA00007494"/>
    </source>
</evidence>
<gene>
    <name evidence="8" type="ORF">DES32_2529</name>
</gene>
<dbReference type="InterPro" id="IPR001678">
    <property type="entry name" value="MeTrfase_RsmB-F_NOP2_dom"/>
</dbReference>
<sequence>MRKPPRTAAAELAKQEALKVPGLAARLAAAAILRDVLVGGHTLDELFSAPLGLSRLAGLAPRDVAFTRSIVTVALRRLGTIRHALTELLENGFPRTVPQLELYLTVATAQILFLDVPDHAAVDLAVRMTRLDPKGVPYAALVNGVCRNLIRRREEMLAAAAALDGDTPAWLATRWRKAYGDALAQEIAATNRLEPTLDVSVKADPALWAEKLDAIVLPTGSLRLKTHASVQDLPGYAEGAWWIQDAAAALPAQLLKIAPGTHVGDLCSAPGGKAAQLAVRGARVTAVDRSAERLKILAANFQRLRLEAEVVVADVTSLSGYAFDAILLDAPCTGTGTIRRHPDIAWIKKTGDIAKLATLQTRMLDKAFELVKPGGMIVYCVCSIEPEESEQQIANFLRRNPDVSRVPIAAEEIGGRADFINPQGELRTLPPYLPAEDPRLSGIDGFFAARVVRHA</sequence>
<evidence type="ECO:0000313" key="9">
    <source>
        <dbReference type="Proteomes" id="UP000256900"/>
    </source>
</evidence>
<organism evidence="8 9">
    <name type="scientific">Methylovirgula ligni</name>
    <dbReference type="NCBI Taxonomy" id="569860"/>
    <lineage>
        <taxon>Bacteria</taxon>
        <taxon>Pseudomonadati</taxon>
        <taxon>Pseudomonadota</taxon>
        <taxon>Alphaproteobacteria</taxon>
        <taxon>Hyphomicrobiales</taxon>
        <taxon>Beijerinckiaceae</taxon>
        <taxon>Methylovirgula</taxon>
    </lineage>
</organism>
<evidence type="ECO:0000259" key="7">
    <source>
        <dbReference type="PROSITE" id="PS51686"/>
    </source>
</evidence>
<feature type="domain" description="SAM-dependent MTase RsmB/NOP-type" evidence="7">
    <location>
        <begin position="159"/>
        <end position="454"/>
    </location>
</feature>
<evidence type="ECO:0000256" key="5">
    <source>
        <dbReference type="ARBA" id="ARBA00022884"/>
    </source>
</evidence>
<dbReference type="SUPFAM" id="SSF53335">
    <property type="entry name" value="S-adenosyl-L-methionine-dependent methyltransferases"/>
    <property type="match status" value="1"/>
</dbReference>
<dbReference type="InterPro" id="IPR035926">
    <property type="entry name" value="NusB-like_sf"/>
</dbReference>
<keyword evidence="2 6" id="KW-0489">Methyltransferase</keyword>
<evidence type="ECO:0000256" key="6">
    <source>
        <dbReference type="PROSITE-ProRule" id="PRU01023"/>
    </source>
</evidence>
<evidence type="ECO:0000256" key="4">
    <source>
        <dbReference type="ARBA" id="ARBA00022691"/>
    </source>
</evidence>
<dbReference type="InterPro" id="IPR023267">
    <property type="entry name" value="RCMT"/>
</dbReference>
<dbReference type="PRINTS" id="PR02008">
    <property type="entry name" value="RCMTFAMILY"/>
</dbReference>
<dbReference type="GO" id="GO:0008173">
    <property type="term" value="F:RNA methyltransferase activity"/>
    <property type="evidence" value="ECO:0007669"/>
    <property type="project" value="InterPro"/>
</dbReference>
<dbReference type="FunFam" id="3.40.50.150:FF:000257">
    <property type="entry name" value="16S rRNA methyltransferase"/>
    <property type="match status" value="1"/>
</dbReference>
<dbReference type="InterPro" id="IPR018314">
    <property type="entry name" value="RsmB/NOL1/NOP2-like_CS"/>
</dbReference>
<reference evidence="8 9" key="1">
    <citation type="submission" date="2018-08" db="EMBL/GenBank/DDBJ databases">
        <title>Genomic Encyclopedia of Type Strains, Phase IV (KMG-IV): sequencing the most valuable type-strain genomes for metagenomic binning, comparative biology and taxonomic classification.</title>
        <authorList>
            <person name="Goeker M."/>
        </authorList>
    </citation>
    <scope>NUCLEOTIDE SEQUENCE [LARGE SCALE GENOMIC DNA]</scope>
    <source>
        <strain evidence="8 9">BW863</strain>
    </source>
</reference>
<comment type="caution">
    <text evidence="8">The sequence shown here is derived from an EMBL/GenBank/DDBJ whole genome shotgun (WGS) entry which is preliminary data.</text>
</comment>
<dbReference type="GO" id="GO:0001510">
    <property type="term" value="P:RNA methylation"/>
    <property type="evidence" value="ECO:0007669"/>
    <property type="project" value="InterPro"/>
</dbReference>
<dbReference type="PANTHER" id="PTHR22807:SF61">
    <property type="entry name" value="NOL1_NOP2_SUN FAMILY PROTEIN _ ANTITERMINATION NUSB DOMAIN-CONTAINING PROTEIN"/>
    <property type="match status" value="1"/>
</dbReference>
<dbReference type="OrthoDB" id="9810297at2"/>